<organism evidence="1 2">
    <name type="scientific">Aquibacillus halophilus</name>
    <dbReference type="NCBI Taxonomy" id="930132"/>
    <lineage>
        <taxon>Bacteria</taxon>
        <taxon>Bacillati</taxon>
        <taxon>Bacillota</taxon>
        <taxon>Bacilli</taxon>
        <taxon>Bacillales</taxon>
        <taxon>Bacillaceae</taxon>
        <taxon>Aquibacillus</taxon>
    </lineage>
</organism>
<reference evidence="1" key="1">
    <citation type="submission" date="2019-11" db="EMBL/GenBank/DDBJ databases">
        <authorList>
            <person name="Li J."/>
        </authorList>
    </citation>
    <scope>NUCLEOTIDE SEQUENCE</scope>
    <source>
        <strain evidence="1">B6B</strain>
    </source>
</reference>
<dbReference type="AlphaFoldDB" id="A0A6A8DJE8"/>
<dbReference type="Proteomes" id="UP000799092">
    <property type="component" value="Unassembled WGS sequence"/>
</dbReference>
<keyword evidence="2" id="KW-1185">Reference proteome</keyword>
<evidence type="ECO:0000313" key="2">
    <source>
        <dbReference type="Proteomes" id="UP000799092"/>
    </source>
</evidence>
<dbReference type="RefSeq" id="WP_153737486.1">
    <property type="nucleotide sequence ID" value="NZ_WJNG01000012.1"/>
</dbReference>
<evidence type="ECO:0000313" key="1">
    <source>
        <dbReference type="EMBL" id="MRH43859.1"/>
    </source>
</evidence>
<proteinExistence type="predicted"/>
<protein>
    <submittedName>
        <fullName evidence="1">Uncharacterized protein</fullName>
    </submittedName>
</protein>
<comment type="caution">
    <text evidence="1">The sequence shown here is derived from an EMBL/GenBank/DDBJ whole genome shotgun (WGS) entry which is preliminary data.</text>
</comment>
<name>A0A6A8DJE8_9BACI</name>
<accession>A0A6A8DJE8</accession>
<dbReference type="EMBL" id="WJNG01000012">
    <property type="protein sequence ID" value="MRH43859.1"/>
    <property type="molecule type" value="Genomic_DNA"/>
</dbReference>
<gene>
    <name evidence="1" type="ORF">GH741_14545</name>
</gene>
<sequence>MKRIYFRIKYNWHTLKFKKLKLRLERDVQQPSDSNLETQLSYHERSAIQCMFKF</sequence>